<keyword evidence="1" id="KW-1185">Reference proteome</keyword>
<dbReference type="AlphaFoldDB" id="A0A183C199"/>
<name>A0A183C199_GLOPA</name>
<protein>
    <submittedName>
        <fullName evidence="2">DUF3456 domain-containing protein</fullName>
    </submittedName>
</protein>
<proteinExistence type="predicted"/>
<evidence type="ECO:0000313" key="2">
    <source>
        <dbReference type="WBParaSite" id="GPLIN_000664200"/>
    </source>
</evidence>
<dbReference type="WBParaSite" id="GPLIN_000664200">
    <property type="protein sequence ID" value="GPLIN_000664200"/>
    <property type="gene ID" value="GPLIN_000664200"/>
</dbReference>
<organism evidence="1 2">
    <name type="scientific">Globodera pallida</name>
    <name type="common">Potato cyst nematode worm</name>
    <name type="synonym">Heterodera pallida</name>
    <dbReference type="NCBI Taxonomy" id="36090"/>
    <lineage>
        <taxon>Eukaryota</taxon>
        <taxon>Metazoa</taxon>
        <taxon>Ecdysozoa</taxon>
        <taxon>Nematoda</taxon>
        <taxon>Chromadorea</taxon>
        <taxon>Rhabditida</taxon>
        <taxon>Tylenchina</taxon>
        <taxon>Tylenchomorpha</taxon>
        <taxon>Tylenchoidea</taxon>
        <taxon>Heteroderidae</taxon>
        <taxon>Heteroderinae</taxon>
        <taxon>Globodera</taxon>
    </lineage>
</organism>
<reference evidence="1" key="1">
    <citation type="submission" date="2013-12" db="EMBL/GenBank/DDBJ databases">
        <authorList>
            <person name="Aslett M."/>
        </authorList>
    </citation>
    <scope>NUCLEOTIDE SEQUENCE [LARGE SCALE GENOMIC DNA]</scope>
    <source>
        <strain evidence="1">Lindley</strain>
    </source>
</reference>
<reference evidence="2" key="3">
    <citation type="submission" date="2016-06" db="UniProtKB">
        <authorList>
            <consortium name="WormBaseParasite"/>
        </authorList>
    </citation>
    <scope>IDENTIFICATION</scope>
</reference>
<evidence type="ECO:0000313" key="1">
    <source>
        <dbReference type="Proteomes" id="UP000050741"/>
    </source>
</evidence>
<dbReference type="Proteomes" id="UP000050741">
    <property type="component" value="Unassembled WGS sequence"/>
</dbReference>
<accession>A0A183C199</accession>
<reference evidence="1" key="2">
    <citation type="submission" date="2014-05" db="EMBL/GenBank/DDBJ databases">
        <title>The genome and life-stage specific transcriptomes of Globodera pallida elucidate key aspects of plant parasitism by a cyst nematode.</title>
        <authorList>
            <person name="Cotton J.A."/>
            <person name="Lilley C.J."/>
            <person name="Jones L.M."/>
            <person name="Kikuchi T."/>
            <person name="Reid A.J."/>
            <person name="Thorpe P."/>
            <person name="Tsai I.J."/>
            <person name="Beasley H."/>
            <person name="Blok V."/>
            <person name="Cock P.J.A."/>
            <person name="Van den Akker S.E."/>
            <person name="Holroyd N."/>
            <person name="Hunt M."/>
            <person name="Mantelin S."/>
            <person name="Naghra H."/>
            <person name="Pain A."/>
            <person name="Palomares-Rius J.E."/>
            <person name="Zarowiecki M."/>
            <person name="Berriman M."/>
            <person name="Jones J.T."/>
            <person name="Urwin P.E."/>
        </authorList>
    </citation>
    <scope>NUCLEOTIDE SEQUENCE [LARGE SCALE GENOMIC DNA]</scope>
    <source>
        <strain evidence="1">Lindley</strain>
    </source>
</reference>
<sequence>MHWPEPGLTGLVPEHMKKECFDASIDNCKHKTTVRRSSARILGLLREWFPAYREKLENEERMIKQTGDIADVMRSKTHCEPEKYCGSCGNKYSCVETSMTYDGTACYHDDNYDTNYDDDDKGNNDDYG</sequence>